<dbReference type="PhylomeDB" id="E9G1W6"/>
<keyword evidence="4" id="KW-0472">Membrane</keyword>
<protein>
    <recommendedName>
        <fullName evidence="11">Xaa-Pro aminopeptidase</fullName>
    </recommendedName>
</protein>
<dbReference type="STRING" id="6669.E9G1W6"/>
<dbReference type="InterPro" id="IPR029149">
    <property type="entry name" value="Creatin/AminoP/Spt16_N"/>
</dbReference>
<dbReference type="GO" id="GO:0046872">
    <property type="term" value="F:metal ion binding"/>
    <property type="evidence" value="ECO:0007669"/>
    <property type="project" value="UniProtKB-KW"/>
</dbReference>
<sequence length="710" mass="78326">MTLDSGKFVLFAGILIAVLVNLTESGPVALRNAGDWDSVPSIGTHLVRKRSPTVNERPGCKQGAIPSPNRVNTTQRLVDLREQMATYNISAYIVTSDNAHQGEEVSPHDHRREFICGLSGSAGTAVITKDAAAVWTDGRYFLQAENELDCNWILMKQGEAGVPSITGWLKEVLADSDVVAADPTLIGTTTWQSNEKELAPITFEPLLTNLIDEIWTTGRPPLNDKPGFVLHLNYSGVSWQDKVAMLRAELPKQGADALVITALDEVAWLLNIRGFDVPNHPVTLAYMYVSMDKLVLFADTNKINSPEMQTHLTGVTQRPYTQFVAELPELVKSATMVLIPSQFVYTGGSSYAVYNAIPEGKRLLKTSPVLMMKAIKNTVEADGMMNAHLKDAVALCDVISLMVEEVPKGVAWDELKVSAELLKYRAQQQVNQGASFTTIAGYGSNGAIIHYSPSAETNKVIGNTSLFLLDSGGQYYDGTTDVTRTLHFGTATAEQKKAYTLVLMGHLDLARLVFPRTAKDGRVDVLARAPLFEQGLDFLHGTGHGIGHFGSIHESPTRVAIGSSVENKFEENYFFSDEPGYYKAGDFGIRIESILRVVNTTFKTEFPDRFFRFEAVTLVPFERKLIEIDMLNDGQIDYINEYYTLIRKKVGAEMQKQGRTRAYNWLMSQTEPLQSTIDSGNASAMNKPIGMGILAQVLISLLLSYYIVKN</sequence>
<keyword evidence="2" id="KW-0479">Metal-binding</keyword>
<dbReference type="HOGENOM" id="CLU_011781_2_2_1"/>
<evidence type="ECO:0000259" key="7">
    <source>
        <dbReference type="Pfam" id="PF01321"/>
    </source>
</evidence>
<evidence type="ECO:0008006" key="11">
    <source>
        <dbReference type="Google" id="ProtNLM"/>
    </source>
</evidence>
<dbReference type="InterPro" id="IPR000587">
    <property type="entry name" value="Creatinase_N"/>
</dbReference>
<reference evidence="9 10" key="1">
    <citation type="journal article" date="2011" name="Science">
        <title>The ecoresponsive genome of Daphnia pulex.</title>
        <authorList>
            <person name="Colbourne J.K."/>
            <person name="Pfrender M.E."/>
            <person name="Gilbert D."/>
            <person name="Thomas W.K."/>
            <person name="Tucker A."/>
            <person name="Oakley T.H."/>
            <person name="Tokishita S."/>
            <person name="Aerts A."/>
            <person name="Arnold G.J."/>
            <person name="Basu M.K."/>
            <person name="Bauer D.J."/>
            <person name="Caceres C.E."/>
            <person name="Carmel L."/>
            <person name="Casola C."/>
            <person name="Choi J.H."/>
            <person name="Detter J.C."/>
            <person name="Dong Q."/>
            <person name="Dusheyko S."/>
            <person name="Eads B.D."/>
            <person name="Frohlich T."/>
            <person name="Geiler-Samerotte K.A."/>
            <person name="Gerlach D."/>
            <person name="Hatcher P."/>
            <person name="Jogdeo S."/>
            <person name="Krijgsveld J."/>
            <person name="Kriventseva E.V."/>
            <person name="Kultz D."/>
            <person name="Laforsch C."/>
            <person name="Lindquist E."/>
            <person name="Lopez J."/>
            <person name="Manak J.R."/>
            <person name="Muller J."/>
            <person name="Pangilinan J."/>
            <person name="Patwardhan R.P."/>
            <person name="Pitluck S."/>
            <person name="Pritham E.J."/>
            <person name="Rechtsteiner A."/>
            <person name="Rho M."/>
            <person name="Rogozin I.B."/>
            <person name="Sakarya O."/>
            <person name="Salamov A."/>
            <person name="Schaack S."/>
            <person name="Shapiro H."/>
            <person name="Shiga Y."/>
            <person name="Skalitzky C."/>
            <person name="Smith Z."/>
            <person name="Souvorov A."/>
            <person name="Sung W."/>
            <person name="Tang Z."/>
            <person name="Tsuchiya D."/>
            <person name="Tu H."/>
            <person name="Vos H."/>
            <person name="Wang M."/>
            <person name="Wolf Y.I."/>
            <person name="Yamagata H."/>
            <person name="Yamada T."/>
            <person name="Ye Y."/>
            <person name="Shaw J.R."/>
            <person name="Andrews J."/>
            <person name="Crease T.J."/>
            <person name="Tang H."/>
            <person name="Lucas S.M."/>
            <person name="Robertson H.M."/>
            <person name="Bork P."/>
            <person name="Koonin E.V."/>
            <person name="Zdobnov E.M."/>
            <person name="Grigoriev I.V."/>
            <person name="Lynch M."/>
            <person name="Boore J.L."/>
        </authorList>
    </citation>
    <scope>NUCLEOTIDE SEQUENCE [LARGE SCALE GENOMIC DNA]</scope>
</reference>
<evidence type="ECO:0000256" key="3">
    <source>
        <dbReference type="ARBA" id="ARBA00022801"/>
    </source>
</evidence>
<comment type="similarity">
    <text evidence="1">Belongs to the peptidase M24B family.</text>
</comment>
<feature type="domain" description="Creatinase N-terminal" evidence="7">
    <location>
        <begin position="76"/>
        <end position="205"/>
    </location>
</feature>
<evidence type="ECO:0000259" key="6">
    <source>
        <dbReference type="Pfam" id="PF00557"/>
    </source>
</evidence>
<dbReference type="AlphaFoldDB" id="E9G1W6"/>
<dbReference type="EMBL" id="GL732529">
    <property type="protein sequence ID" value="EFX86739.1"/>
    <property type="molecule type" value="Genomic_DNA"/>
</dbReference>
<dbReference type="FunFam" id="3.40.350.10:FF:000003">
    <property type="entry name" value="Xaa-pro aminopeptidase P"/>
    <property type="match status" value="1"/>
</dbReference>
<dbReference type="eggNOG" id="KOG2413">
    <property type="taxonomic scope" value="Eukaryota"/>
</dbReference>
<accession>E9G1W6</accession>
<dbReference type="CDD" id="cd01085">
    <property type="entry name" value="APP"/>
    <property type="match status" value="1"/>
</dbReference>
<dbReference type="SUPFAM" id="SSF53092">
    <property type="entry name" value="Creatinase/prolidase N-terminal domain"/>
    <property type="match status" value="2"/>
</dbReference>
<dbReference type="InterPro" id="IPR050422">
    <property type="entry name" value="X-Pro_aminopeptidase_P"/>
</dbReference>
<feature type="signal peptide" evidence="5">
    <location>
        <begin position="1"/>
        <end position="25"/>
    </location>
</feature>
<evidence type="ECO:0000313" key="10">
    <source>
        <dbReference type="Proteomes" id="UP000000305"/>
    </source>
</evidence>
<dbReference type="Gene3D" id="3.40.350.10">
    <property type="entry name" value="Creatinase/prolidase N-terminal domain"/>
    <property type="match status" value="2"/>
</dbReference>
<dbReference type="GO" id="GO:0005737">
    <property type="term" value="C:cytoplasm"/>
    <property type="evidence" value="ECO:0007669"/>
    <property type="project" value="UniProtKB-ARBA"/>
</dbReference>
<keyword evidence="4" id="KW-0812">Transmembrane</keyword>
<dbReference type="FunFam" id="3.90.230.10:FF:000009">
    <property type="entry name" value="xaa-Pro aminopeptidase 2"/>
    <property type="match status" value="1"/>
</dbReference>
<feature type="chain" id="PRO_5003237064" description="Xaa-Pro aminopeptidase" evidence="5">
    <location>
        <begin position="26"/>
        <end position="710"/>
    </location>
</feature>
<dbReference type="InterPro" id="IPR000994">
    <property type="entry name" value="Pept_M24"/>
</dbReference>
<dbReference type="OrthoDB" id="9995434at2759"/>
<keyword evidence="3" id="KW-0378">Hydrolase</keyword>
<dbReference type="Pfam" id="PF16189">
    <property type="entry name" value="Creatinase_N_2"/>
    <property type="match status" value="1"/>
</dbReference>
<keyword evidence="5" id="KW-0732">Signal</keyword>
<dbReference type="InterPro" id="IPR033740">
    <property type="entry name" value="Pept_M24B"/>
</dbReference>
<dbReference type="SUPFAM" id="SSF55920">
    <property type="entry name" value="Creatinase/aminopeptidase"/>
    <property type="match status" value="1"/>
</dbReference>
<evidence type="ECO:0000313" key="9">
    <source>
        <dbReference type="EMBL" id="EFX86739.1"/>
    </source>
</evidence>
<dbReference type="OMA" id="NARMINI"/>
<dbReference type="Gene3D" id="3.90.230.10">
    <property type="entry name" value="Creatinase/methionine aminopeptidase superfamily"/>
    <property type="match status" value="1"/>
</dbReference>
<keyword evidence="4" id="KW-1133">Transmembrane helix</keyword>
<evidence type="ECO:0000256" key="1">
    <source>
        <dbReference type="ARBA" id="ARBA00008766"/>
    </source>
</evidence>
<dbReference type="InParanoid" id="E9G1W6"/>
<feature type="transmembrane region" description="Helical" evidence="4">
    <location>
        <begin position="689"/>
        <end position="708"/>
    </location>
</feature>
<dbReference type="Pfam" id="PF00557">
    <property type="entry name" value="Peptidase_M24"/>
    <property type="match status" value="1"/>
</dbReference>
<dbReference type="InterPro" id="IPR032416">
    <property type="entry name" value="Peptidase_M24_C"/>
</dbReference>
<gene>
    <name evidence="9" type="ORF">DAPPUDRAFT_307862</name>
</gene>
<keyword evidence="10" id="KW-1185">Reference proteome</keyword>
<feature type="domain" description="Peptidase M24 C-terminal" evidence="8">
    <location>
        <begin position="610"/>
        <end position="673"/>
    </location>
</feature>
<dbReference type="PANTHER" id="PTHR43763">
    <property type="entry name" value="XAA-PRO AMINOPEPTIDASE 1"/>
    <property type="match status" value="1"/>
</dbReference>
<dbReference type="Pfam" id="PF16188">
    <property type="entry name" value="Peptidase_M24_C"/>
    <property type="match status" value="1"/>
</dbReference>
<evidence type="ECO:0000256" key="2">
    <source>
        <dbReference type="ARBA" id="ARBA00022723"/>
    </source>
</evidence>
<dbReference type="InterPro" id="IPR036005">
    <property type="entry name" value="Creatinase/aminopeptidase-like"/>
</dbReference>
<proteinExistence type="inferred from homology"/>
<evidence type="ECO:0000256" key="5">
    <source>
        <dbReference type="SAM" id="SignalP"/>
    </source>
</evidence>
<dbReference type="Pfam" id="PF01321">
    <property type="entry name" value="Creatinase_N"/>
    <property type="match status" value="1"/>
</dbReference>
<evidence type="ECO:0000256" key="4">
    <source>
        <dbReference type="SAM" id="Phobius"/>
    </source>
</evidence>
<organism evidence="9 10">
    <name type="scientific">Daphnia pulex</name>
    <name type="common">Water flea</name>
    <dbReference type="NCBI Taxonomy" id="6669"/>
    <lineage>
        <taxon>Eukaryota</taxon>
        <taxon>Metazoa</taxon>
        <taxon>Ecdysozoa</taxon>
        <taxon>Arthropoda</taxon>
        <taxon>Crustacea</taxon>
        <taxon>Branchiopoda</taxon>
        <taxon>Diplostraca</taxon>
        <taxon>Cladocera</taxon>
        <taxon>Anomopoda</taxon>
        <taxon>Daphniidae</taxon>
        <taxon>Daphnia</taxon>
    </lineage>
</organism>
<feature type="domain" description="Peptidase M24" evidence="6">
    <location>
        <begin position="386"/>
        <end position="597"/>
    </location>
</feature>
<dbReference type="KEGG" id="dpx:DAPPUDRAFT_307862"/>
<dbReference type="PANTHER" id="PTHR43763:SF6">
    <property type="entry name" value="XAA-PRO AMINOPEPTIDASE 1"/>
    <property type="match status" value="1"/>
</dbReference>
<dbReference type="Proteomes" id="UP000000305">
    <property type="component" value="Unassembled WGS sequence"/>
</dbReference>
<dbReference type="GO" id="GO:0070006">
    <property type="term" value="F:metalloaminopeptidase activity"/>
    <property type="evidence" value="ECO:0007669"/>
    <property type="project" value="InterPro"/>
</dbReference>
<name>E9G1W6_DAPPU</name>
<evidence type="ECO:0000259" key="8">
    <source>
        <dbReference type="Pfam" id="PF16188"/>
    </source>
</evidence>